<evidence type="ECO:0000256" key="1">
    <source>
        <dbReference type="SAM" id="MobiDB-lite"/>
    </source>
</evidence>
<sequence length="1544" mass="172205">MKKKWMLKATACILTVSMLLSAMPLTTIVSGHELDQPDPLPAATAEDGMQDNPREEEDREYKIIAEDPAKKEEYTKHFLTEQQTYVAAMYDNPVHYEVNGVWRDIDNQLVLRAKQQVYENRFAAVDVKIAQRSNTEDMVTVERDGHEISWGMAVPMTLSEDGSQSSGTEFTVDQNPQPMALAAEEEPVTQEEIKEYNRQQTAVDKTKSSGTYHDILPNTDLQYVIQSNTVKENIIVKDRSSAGQAYVFRISHAGYSTRLEEDGSVSVVSPEDPDTVIFSFVKPFMYDAQGETSEAVEFLLESGEESSILILSPDTEWMESEDREYPIVIDPYTETSKETKNIMDTFVADFNPRNETFYGNGSFLVGKNSSYGKCTGLIKFNNLPQLSPGDIIYKGMISLYQYQFGVAEGSSSFNVIAYQPTSSWDPYDWRTCPSYSSTVLDYFTATTVPQNQAHQKFLDVTKLVRDWYNTGVNNGVLLRSDDENRLVVARFFTSDYPFNTPGNAQVSNPQEVYPTGIIYYKNATGLEDYWSYHEQPVGRAGTGYTNDFTGNLVFTHDDAATSGTRMPVSVKHIYNLSESDNNNGGCGYGWKLNVCESFKSTGIPKFPYVYTDGDGTKHYFYTDNKDEDGLGMEYTAISEGDLKSKITRKDKTVLKFDSSGNLRKAIDPNGNTISYNYTNGMISSVEDGAGHTIWFYYDDWGCLTRMVDQIGRTTWFYWDNGNLHQIAYPDNTISTFYYEGDSSDPTKNHRLVKAVSPDGYTIEYSYTKDFQVPRVSKIVERNGEALGQTLKISYKNGNTTVFEDNGLDGNIDTKEDNISTTYHFDNLGKPTDVYDQDGNANNYKYYSQDDNIRRNKLSTTGQTMATSNNPLDNPGFDNDDAWHDYRRGNNNSVIQRVTDEGYTGLTSMKVTAAAEDCVAGTYQARTLDGGTYTLSAYVKTDQVSGPGGAVLRAAFLNSAGQSEEYESTPLTGTVDVAIDRGWKRLSVTFEVPSEGATVTVVGCLANASGTAWFDCMQIDKGDTEKKYNLIYNPSFELGDSRETSLAKYWTSAEQSIISSESRDGKSLGRLIGKDGGYAYIQSVNISGTGEGDTYVYSCWGKADSLSTNMAEFVLVANVLYTDSTSKRYVSYFNPYITDWQFNSMVISTDDGDPSTNKQCKEIRLYANYNNNRNIAYVDSLQLIKDDSQSYVYDDSGNLITAKSSADKSAFVYDKDDNLSKLTEPSGSSFEYGYNEKKNLNYARNSEGVKYQFSYDSYGNPTDATIQNDRSSTAVTAGHTYRIRNKTSGKYLDVAWGNDTNSTNVDTWEYNGGANQRWKVVDAGGGYFKLVPSHTANNMVLDVYGAYGDNGTNVEIYQDNGSDAQKFKFVPKEDGSYEIVAKCANDKGGLDNSDGGTANGTNVKIWSTEGGGNNYRWFLEEVESPLTHVPEPGKIYNIRNRNSGQYLEVLDSSTASNTSRISQNFYSGKPNQQFLIQEFPGEEGFIGLVPQNAPDKVVTLCLDSDGGYCPATLTEPSDSNEQRYKLIDNGNNTYRIAPKRELSSP</sequence>
<dbReference type="PROSITE" id="PS50231">
    <property type="entry name" value="RICIN_B_LECTIN"/>
    <property type="match status" value="1"/>
</dbReference>
<dbReference type="Gene3D" id="2.60.120.260">
    <property type="entry name" value="Galactose-binding domain-like"/>
    <property type="match status" value="2"/>
</dbReference>
<feature type="chain" id="PRO_5038440831" evidence="2">
    <location>
        <begin position="23"/>
        <end position="1544"/>
    </location>
</feature>
<reference evidence="4 5" key="1">
    <citation type="submission" date="2009-01" db="EMBL/GenBank/DDBJ databases">
        <authorList>
            <person name="Fulton L."/>
            <person name="Clifton S."/>
            <person name="Fulton B."/>
            <person name="Xu J."/>
            <person name="Minx P."/>
            <person name="Pepin K.H."/>
            <person name="Johnson M."/>
            <person name="Bhonagiri V."/>
            <person name="Nash W.E."/>
            <person name="Mardis E.R."/>
            <person name="Wilson R.K."/>
        </authorList>
    </citation>
    <scope>NUCLEOTIDE SEQUENCE [LARGE SCALE GENOMIC DNA]</scope>
    <source>
        <strain evidence="4 5">DSM 5476</strain>
    </source>
</reference>
<gene>
    <name evidence="4" type="ORF">CLOSTMETH_02227</name>
</gene>
<dbReference type="EMBL" id="ACEC01000069">
    <property type="protein sequence ID" value="EEG30158.1"/>
    <property type="molecule type" value="Genomic_DNA"/>
</dbReference>
<evidence type="ECO:0000313" key="5">
    <source>
        <dbReference type="Proteomes" id="UP000003340"/>
    </source>
</evidence>
<dbReference type="Pfam" id="PF14200">
    <property type="entry name" value="RicinB_lectin_2"/>
    <property type="match status" value="2"/>
</dbReference>
<dbReference type="Proteomes" id="UP000003340">
    <property type="component" value="Unassembled WGS sequence"/>
</dbReference>
<reference evidence="4 5" key="2">
    <citation type="submission" date="2009-02" db="EMBL/GenBank/DDBJ databases">
        <title>Draft genome sequence of Clostridium methylpentosum (DSM 5476).</title>
        <authorList>
            <person name="Sudarsanam P."/>
            <person name="Ley R."/>
            <person name="Guruge J."/>
            <person name="Turnbaugh P.J."/>
            <person name="Mahowald M."/>
            <person name="Liep D."/>
            <person name="Gordon J."/>
        </authorList>
    </citation>
    <scope>NUCLEOTIDE SEQUENCE [LARGE SCALE GENOMIC DNA]</scope>
    <source>
        <strain evidence="4 5">DSM 5476</strain>
    </source>
</reference>
<dbReference type="HOGENOM" id="CLU_246708_0_0_9"/>
<dbReference type="SMART" id="SM00458">
    <property type="entry name" value="RICIN"/>
    <property type="match status" value="1"/>
</dbReference>
<dbReference type="InterPro" id="IPR006530">
    <property type="entry name" value="YD"/>
</dbReference>
<dbReference type="NCBIfam" id="TIGR01643">
    <property type="entry name" value="YD_repeat_2x"/>
    <property type="match status" value="1"/>
</dbReference>
<name>C0EEE2_9FIRM</name>
<dbReference type="CDD" id="cd00161">
    <property type="entry name" value="beta-trefoil_Ricin-like"/>
    <property type="match status" value="2"/>
</dbReference>
<evidence type="ECO:0000313" key="4">
    <source>
        <dbReference type="EMBL" id="EEG30158.1"/>
    </source>
</evidence>
<protein>
    <submittedName>
        <fullName evidence="4">Ricin-type beta-trefoil lectin domain protein</fullName>
    </submittedName>
</protein>
<dbReference type="InterPro" id="IPR000772">
    <property type="entry name" value="Ricin_B_lectin"/>
</dbReference>
<dbReference type="InterPro" id="IPR035992">
    <property type="entry name" value="Ricin_B-like_lectins"/>
</dbReference>
<feature type="non-terminal residue" evidence="4">
    <location>
        <position position="1544"/>
    </location>
</feature>
<dbReference type="eggNOG" id="COG2755">
    <property type="taxonomic scope" value="Bacteria"/>
</dbReference>
<keyword evidence="5" id="KW-1185">Reference proteome</keyword>
<organism evidence="4 5">
    <name type="scientific">[Clostridium] methylpentosum DSM 5476</name>
    <dbReference type="NCBI Taxonomy" id="537013"/>
    <lineage>
        <taxon>Bacteria</taxon>
        <taxon>Bacillati</taxon>
        <taxon>Bacillota</taxon>
        <taxon>Clostridia</taxon>
        <taxon>Eubacteriales</taxon>
        <taxon>Oscillospiraceae</taxon>
        <taxon>Oscillospiraceae incertae sedis</taxon>
    </lineage>
</organism>
<dbReference type="GO" id="GO:0030246">
    <property type="term" value="F:carbohydrate binding"/>
    <property type="evidence" value="ECO:0007669"/>
    <property type="project" value="UniProtKB-KW"/>
</dbReference>
<keyword evidence="4" id="KW-0430">Lectin</keyword>
<evidence type="ECO:0000256" key="2">
    <source>
        <dbReference type="SAM" id="SignalP"/>
    </source>
</evidence>
<evidence type="ECO:0000259" key="3">
    <source>
        <dbReference type="SMART" id="SM00458"/>
    </source>
</evidence>
<feature type="region of interest" description="Disordered" evidence="1">
    <location>
        <begin position="33"/>
        <end position="58"/>
    </location>
</feature>
<dbReference type="SUPFAM" id="SSF50370">
    <property type="entry name" value="Ricin B-like lectins"/>
    <property type="match status" value="2"/>
</dbReference>
<comment type="caution">
    <text evidence="4">The sequence shown here is derived from an EMBL/GenBank/DDBJ whole genome shotgun (WGS) entry which is preliminary data.</text>
</comment>
<keyword evidence="2" id="KW-0732">Signal</keyword>
<dbReference type="Gene3D" id="2.180.10.10">
    <property type="entry name" value="RHS repeat-associated core"/>
    <property type="match status" value="1"/>
</dbReference>
<dbReference type="STRING" id="537013.CLOSTMETH_02227"/>
<dbReference type="Gene3D" id="2.80.10.50">
    <property type="match status" value="4"/>
</dbReference>
<proteinExistence type="predicted"/>
<accession>C0EEE2</accession>
<feature type="signal peptide" evidence="2">
    <location>
        <begin position="1"/>
        <end position="22"/>
    </location>
</feature>
<dbReference type="NCBIfam" id="NF033679">
    <property type="entry name" value="DNRLRE_dom"/>
    <property type="match status" value="1"/>
</dbReference>
<dbReference type="eggNOG" id="COG3209">
    <property type="taxonomic scope" value="Bacteria"/>
</dbReference>
<feature type="domain" description="Ricin B lectin" evidence="3">
    <location>
        <begin position="1324"/>
        <end position="1476"/>
    </location>
</feature>